<evidence type="ECO:0000259" key="9">
    <source>
        <dbReference type="PROSITE" id="PS51873"/>
    </source>
</evidence>
<dbReference type="EMBL" id="ML978083">
    <property type="protein sequence ID" value="KAF2008479.1"/>
    <property type="molecule type" value="Genomic_DNA"/>
</dbReference>
<dbReference type="RefSeq" id="XP_033376818.1">
    <property type="nucleotide sequence ID" value="XM_033524087.1"/>
</dbReference>
<comment type="catalytic activity">
    <reaction evidence="1">
        <text>[E2 ubiquitin-conjugating enzyme]-S-ubiquitinyl-L-cysteine + [acceptor protein]-L-lysine = [E2 ubiquitin-conjugating enzyme]-L-cysteine + [acceptor protein]-N(6)-ubiquitinyl-L-lysine.</text>
        <dbReference type="EC" id="2.3.2.31"/>
    </reaction>
</comment>
<accession>A0A6A5X6A1</accession>
<evidence type="ECO:0000256" key="5">
    <source>
        <dbReference type="ARBA" id="ARBA00022737"/>
    </source>
</evidence>
<dbReference type="CDD" id="cd22584">
    <property type="entry name" value="Rcat_RBR_unk"/>
    <property type="match status" value="1"/>
</dbReference>
<keyword evidence="5" id="KW-0677">Repeat</keyword>
<sequence>CLDRLFRNAFKDQGLFPPRCCREPIVIDVARNYLPKATLEAFFWAEIEFSVPNRTYCSNKLCGKFVPPDRIAHEIASCAACLANTCTTCKNASHPDTDCPADPHIQAVVSLGQQEGWQRCYKCRTMVELDHGCNHMRCVCSAEFCYLCGARWKTCRCDQWNEDRLVARARADRIDPPAERVEQFAITDLEVDRLVREMAETLRANHECRHRGWLTRIEGMQGSGTRFQCEMCSRRHSKFILRCPRCHIEICAGCRRNRLR</sequence>
<dbReference type="GeneID" id="54281484"/>
<evidence type="ECO:0000256" key="8">
    <source>
        <dbReference type="ARBA" id="ARBA00022833"/>
    </source>
</evidence>
<evidence type="ECO:0000256" key="6">
    <source>
        <dbReference type="ARBA" id="ARBA00022771"/>
    </source>
</evidence>
<keyword evidence="4" id="KW-0479">Metal-binding</keyword>
<name>A0A6A5X6A1_9PLEO</name>
<keyword evidence="3" id="KW-0808">Transferase</keyword>
<dbReference type="InterPro" id="IPR002867">
    <property type="entry name" value="IBR_dom"/>
</dbReference>
<gene>
    <name evidence="10" type="ORF">BU24DRAFT_360149</name>
</gene>
<dbReference type="Proteomes" id="UP000799778">
    <property type="component" value="Unassembled WGS sequence"/>
</dbReference>
<keyword evidence="8" id="KW-0862">Zinc</keyword>
<dbReference type="Gene3D" id="1.20.120.1750">
    <property type="match status" value="1"/>
</dbReference>
<dbReference type="InterPro" id="IPR031127">
    <property type="entry name" value="E3_UB_ligase_RBR"/>
</dbReference>
<dbReference type="PANTHER" id="PTHR11685">
    <property type="entry name" value="RBR FAMILY RING FINGER AND IBR DOMAIN-CONTAINING"/>
    <property type="match status" value="1"/>
</dbReference>
<dbReference type="PROSITE" id="PS51873">
    <property type="entry name" value="TRIAD"/>
    <property type="match status" value="1"/>
</dbReference>
<feature type="domain" description="RING-type" evidence="9">
    <location>
        <begin position="1"/>
        <end position="166"/>
    </location>
</feature>
<dbReference type="GO" id="GO:0061630">
    <property type="term" value="F:ubiquitin protein ligase activity"/>
    <property type="evidence" value="ECO:0007669"/>
    <property type="project" value="UniProtKB-EC"/>
</dbReference>
<feature type="non-terminal residue" evidence="10">
    <location>
        <position position="1"/>
    </location>
</feature>
<evidence type="ECO:0000313" key="10">
    <source>
        <dbReference type="EMBL" id="KAF2008479.1"/>
    </source>
</evidence>
<dbReference type="GO" id="GO:0016567">
    <property type="term" value="P:protein ubiquitination"/>
    <property type="evidence" value="ECO:0007669"/>
    <property type="project" value="InterPro"/>
</dbReference>
<dbReference type="Pfam" id="PF01485">
    <property type="entry name" value="IBR"/>
    <property type="match status" value="2"/>
</dbReference>
<dbReference type="EC" id="2.3.2.31" evidence="2"/>
<keyword evidence="11" id="KW-1185">Reference proteome</keyword>
<evidence type="ECO:0000256" key="3">
    <source>
        <dbReference type="ARBA" id="ARBA00022679"/>
    </source>
</evidence>
<evidence type="ECO:0000256" key="7">
    <source>
        <dbReference type="ARBA" id="ARBA00022786"/>
    </source>
</evidence>
<protein>
    <recommendedName>
        <fullName evidence="2">RBR-type E3 ubiquitin transferase</fullName>
        <ecNumber evidence="2">2.3.2.31</ecNumber>
    </recommendedName>
</protein>
<dbReference type="CDD" id="cd20335">
    <property type="entry name" value="BRcat_RBR"/>
    <property type="match status" value="1"/>
</dbReference>
<evidence type="ECO:0000313" key="11">
    <source>
        <dbReference type="Proteomes" id="UP000799778"/>
    </source>
</evidence>
<evidence type="ECO:0000256" key="4">
    <source>
        <dbReference type="ARBA" id="ARBA00022723"/>
    </source>
</evidence>
<evidence type="ECO:0000256" key="1">
    <source>
        <dbReference type="ARBA" id="ARBA00001798"/>
    </source>
</evidence>
<keyword evidence="7" id="KW-0833">Ubl conjugation pathway</keyword>
<reference evidence="10" key="1">
    <citation type="journal article" date="2020" name="Stud. Mycol.">
        <title>101 Dothideomycetes genomes: a test case for predicting lifestyles and emergence of pathogens.</title>
        <authorList>
            <person name="Haridas S."/>
            <person name="Albert R."/>
            <person name="Binder M."/>
            <person name="Bloem J."/>
            <person name="Labutti K."/>
            <person name="Salamov A."/>
            <person name="Andreopoulos B."/>
            <person name="Baker S."/>
            <person name="Barry K."/>
            <person name="Bills G."/>
            <person name="Bluhm B."/>
            <person name="Cannon C."/>
            <person name="Castanera R."/>
            <person name="Culley D."/>
            <person name="Daum C."/>
            <person name="Ezra D."/>
            <person name="Gonzalez J."/>
            <person name="Henrissat B."/>
            <person name="Kuo A."/>
            <person name="Liang C."/>
            <person name="Lipzen A."/>
            <person name="Lutzoni F."/>
            <person name="Magnuson J."/>
            <person name="Mondo S."/>
            <person name="Nolan M."/>
            <person name="Ohm R."/>
            <person name="Pangilinan J."/>
            <person name="Park H.-J."/>
            <person name="Ramirez L."/>
            <person name="Alfaro M."/>
            <person name="Sun H."/>
            <person name="Tritt A."/>
            <person name="Yoshinaga Y."/>
            <person name="Zwiers L.-H."/>
            <person name="Turgeon B."/>
            <person name="Goodwin S."/>
            <person name="Spatafora J."/>
            <person name="Crous P."/>
            <person name="Grigoriev I."/>
        </authorList>
    </citation>
    <scope>NUCLEOTIDE SEQUENCE</scope>
    <source>
        <strain evidence="10">CBS 175.79</strain>
    </source>
</reference>
<dbReference type="SUPFAM" id="SSF57850">
    <property type="entry name" value="RING/U-box"/>
    <property type="match status" value="1"/>
</dbReference>
<dbReference type="InterPro" id="IPR044066">
    <property type="entry name" value="TRIAD_supradom"/>
</dbReference>
<dbReference type="OrthoDB" id="10009520at2759"/>
<dbReference type="AlphaFoldDB" id="A0A6A5X6A1"/>
<keyword evidence="6" id="KW-0863">Zinc-finger</keyword>
<dbReference type="GO" id="GO:0008270">
    <property type="term" value="F:zinc ion binding"/>
    <property type="evidence" value="ECO:0007669"/>
    <property type="project" value="UniProtKB-KW"/>
</dbReference>
<proteinExistence type="predicted"/>
<evidence type="ECO:0000256" key="2">
    <source>
        <dbReference type="ARBA" id="ARBA00012251"/>
    </source>
</evidence>
<organism evidence="10 11">
    <name type="scientific">Aaosphaeria arxii CBS 175.79</name>
    <dbReference type="NCBI Taxonomy" id="1450172"/>
    <lineage>
        <taxon>Eukaryota</taxon>
        <taxon>Fungi</taxon>
        <taxon>Dikarya</taxon>
        <taxon>Ascomycota</taxon>
        <taxon>Pezizomycotina</taxon>
        <taxon>Dothideomycetes</taxon>
        <taxon>Pleosporomycetidae</taxon>
        <taxon>Pleosporales</taxon>
        <taxon>Pleosporales incertae sedis</taxon>
        <taxon>Aaosphaeria</taxon>
    </lineage>
</organism>